<dbReference type="HOGENOM" id="CLU_3346667_0_0_0"/>
<organism evidence="2 3">
    <name type="scientific">Opitutus terrae (strain DSM 11246 / JCM 15787 / PB90-1)</name>
    <dbReference type="NCBI Taxonomy" id="452637"/>
    <lineage>
        <taxon>Bacteria</taxon>
        <taxon>Pseudomonadati</taxon>
        <taxon>Verrucomicrobiota</taxon>
        <taxon>Opitutia</taxon>
        <taxon>Opitutales</taxon>
        <taxon>Opitutaceae</taxon>
        <taxon>Opitutus</taxon>
    </lineage>
</organism>
<evidence type="ECO:0000256" key="1">
    <source>
        <dbReference type="SAM" id="Phobius"/>
    </source>
</evidence>
<keyword evidence="1" id="KW-0472">Membrane</keyword>
<keyword evidence="1" id="KW-1133">Transmembrane helix</keyword>
<dbReference type="Proteomes" id="UP000007013">
    <property type="component" value="Chromosome"/>
</dbReference>
<dbReference type="EMBL" id="CP001032">
    <property type="protein sequence ID" value="ACB74507.1"/>
    <property type="molecule type" value="Genomic_DNA"/>
</dbReference>
<sequence length="37" mass="3908">MSLFGQMVPISVAIPAIYVGPFLVLACRFPLRGAQSG</sequence>
<feature type="transmembrane region" description="Helical" evidence="1">
    <location>
        <begin position="12"/>
        <end position="31"/>
    </location>
</feature>
<keyword evidence="3" id="KW-1185">Reference proteome</keyword>
<dbReference type="KEGG" id="ote:Oter_1222"/>
<name>B1ZPI8_OPITP</name>
<evidence type="ECO:0000313" key="3">
    <source>
        <dbReference type="Proteomes" id="UP000007013"/>
    </source>
</evidence>
<gene>
    <name evidence="2" type="ordered locus">Oter_1222</name>
</gene>
<evidence type="ECO:0000313" key="2">
    <source>
        <dbReference type="EMBL" id="ACB74507.1"/>
    </source>
</evidence>
<protein>
    <submittedName>
        <fullName evidence="2">Uncharacterized protein</fullName>
    </submittedName>
</protein>
<dbReference type="AlphaFoldDB" id="B1ZPI8"/>
<keyword evidence="1" id="KW-0812">Transmembrane</keyword>
<reference evidence="2 3" key="1">
    <citation type="journal article" date="2011" name="J. Bacteriol.">
        <title>Genome sequence of the verrucomicrobium Opitutus terrae PB90-1, an abundant inhabitant of rice paddy soil ecosystems.</title>
        <authorList>
            <person name="van Passel M.W."/>
            <person name="Kant R."/>
            <person name="Palva A."/>
            <person name="Copeland A."/>
            <person name="Lucas S."/>
            <person name="Lapidus A."/>
            <person name="Glavina del Rio T."/>
            <person name="Pitluck S."/>
            <person name="Goltsman E."/>
            <person name="Clum A."/>
            <person name="Sun H."/>
            <person name="Schmutz J."/>
            <person name="Larimer F.W."/>
            <person name="Land M.L."/>
            <person name="Hauser L."/>
            <person name="Kyrpides N."/>
            <person name="Mikhailova N."/>
            <person name="Richardson P.P."/>
            <person name="Janssen P.H."/>
            <person name="de Vos W.M."/>
            <person name="Smidt H."/>
        </authorList>
    </citation>
    <scope>NUCLEOTIDE SEQUENCE [LARGE SCALE GENOMIC DNA]</scope>
    <source>
        <strain evidence="3">DSM 11246 / JCM 15787 / PB90-1</strain>
    </source>
</reference>
<proteinExistence type="predicted"/>
<accession>B1ZPI8</accession>